<evidence type="ECO:0000313" key="2">
    <source>
        <dbReference type="EMBL" id="VGM57389.1"/>
    </source>
</evidence>
<dbReference type="AlphaFoldDB" id="A0A486MQ29"/>
<reference evidence="1" key="1">
    <citation type="submission" date="2019-03" db="EMBL/GenBank/DDBJ databases">
        <authorList>
            <consortium name="Pathogen Informatics"/>
        </authorList>
    </citation>
    <scope>NUCLEOTIDE SEQUENCE</scope>
    <source>
        <strain evidence="2">5012STDY7626357</strain>
        <strain evidence="3">5012STDY7626361</strain>
        <strain evidence="1">5012STDY7626447</strain>
    </source>
</reference>
<evidence type="ECO:0000313" key="1">
    <source>
        <dbReference type="EMBL" id="VGL33542.1"/>
    </source>
</evidence>
<dbReference type="EMBL" id="CAAHDJ010000001">
    <property type="protein sequence ID" value="VGM57389.1"/>
    <property type="molecule type" value="Genomic_DNA"/>
</dbReference>
<proteinExistence type="predicted"/>
<protein>
    <submittedName>
        <fullName evidence="1">Uncharacterized protein</fullName>
    </submittedName>
</protein>
<organism evidence="1">
    <name type="scientific">Klebsiella pneumoniae</name>
    <dbReference type="NCBI Taxonomy" id="573"/>
    <lineage>
        <taxon>Bacteria</taxon>
        <taxon>Pseudomonadati</taxon>
        <taxon>Pseudomonadota</taxon>
        <taxon>Gammaproteobacteria</taxon>
        <taxon>Enterobacterales</taxon>
        <taxon>Enterobacteriaceae</taxon>
        <taxon>Klebsiella/Raoultella group</taxon>
        <taxon>Klebsiella</taxon>
        <taxon>Klebsiella pneumoniae complex</taxon>
    </lineage>
</organism>
<sequence length="221" mass="24823">MEAIINMLVSMFDVLSNFLSNVPEWATAFTTALIGAVIGGRYTLKGVEKEAEINKKASERDSLELKLSVLKGIKGEITTLLSLYDVRMKEHIDDIGPGKILAIGFPVGDDNFTFYEQNAKEIAKLSDESRDGIINIYTYARSLIQSFKGNNELIKEVQEMNLLQCKYKDDVHLKTIINNHLECMIDYAQGIKLIDGETRQAISDGMLIIDKEIDRITSLLK</sequence>
<evidence type="ECO:0000313" key="3">
    <source>
        <dbReference type="EMBL" id="VGM62182.1"/>
    </source>
</evidence>
<name>A0A486MQ29_KLEPN</name>
<dbReference type="RefSeq" id="WP_023307254.1">
    <property type="nucleotide sequence ID" value="NZ_FLWY01000001.1"/>
</dbReference>
<dbReference type="EMBL" id="CAAHCQ010000001">
    <property type="protein sequence ID" value="VGL33542.1"/>
    <property type="molecule type" value="Genomic_DNA"/>
</dbReference>
<dbReference type="EMBL" id="CAAHDK010000001">
    <property type="protein sequence ID" value="VGM62182.1"/>
    <property type="molecule type" value="Genomic_DNA"/>
</dbReference>
<accession>A0A486MQ29</accession>
<gene>
    <name evidence="2" type="ORF">SAMEA4873558_00274</name>
    <name evidence="3" type="ORF">SAMEA4873562_00063</name>
    <name evidence="1" type="ORF">SAMEA4873649_00063</name>
</gene>